<gene>
    <name evidence="1" type="ORF">HNP81_004675</name>
</gene>
<organism evidence="1 2">
    <name type="scientific">Peribacillus huizhouensis</name>
    <dbReference type="NCBI Taxonomy" id="1501239"/>
    <lineage>
        <taxon>Bacteria</taxon>
        <taxon>Bacillati</taxon>
        <taxon>Bacillota</taxon>
        <taxon>Bacilli</taxon>
        <taxon>Bacillales</taxon>
        <taxon>Bacillaceae</taxon>
        <taxon>Peribacillus</taxon>
    </lineage>
</organism>
<reference evidence="1 2" key="1">
    <citation type="submission" date="2020-08" db="EMBL/GenBank/DDBJ databases">
        <title>Genomic Encyclopedia of Type Strains, Phase IV (KMG-IV): sequencing the most valuable type-strain genomes for metagenomic binning, comparative biology and taxonomic classification.</title>
        <authorList>
            <person name="Goeker M."/>
        </authorList>
    </citation>
    <scope>NUCLEOTIDE SEQUENCE [LARGE SCALE GENOMIC DNA]</scope>
    <source>
        <strain evidence="1 2">DSM 105481</strain>
    </source>
</reference>
<accession>A0ABR6CWB6</accession>
<evidence type="ECO:0000313" key="2">
    <source>
        <dbReference type="Proteomes" id="UP000626697"/>
    </source>
</evidence>
<sequence>MFGMEILKEYKKSYVLGISNNKKWTVSSIASKTVIYDSKTNQEIKVINFKNVGNVLFSDDDKYLILKNTSGTSWIFETSDFELVKKFITSKKNQLKEGNICLTSENDVLVDIVSTDNGDQIVLLNINKGKIDYFSHNDETRIILNQYIKATNTHIFTLFNNVKGNKILKVEDICNYPIMEEITIGIWSSVLFDHLNNNYIILSLDTLLIMDSERNTKEKEINLPINQESGYFTQMNISNNGKYLIVSYSSHIMIFETSNYNLLRSDFLYFVLNATFSSDDSILLITSAKKGYLLENNL</sequence>
<keyword evidence="2" id="KW-1185">Reference proteome</keyword>
<dbReference type="RefSeq" id="WP_182504076.1">
    <property type="nucleotide sequence ID" value="NZ_JACJHX010000032.1"/>
</dbReference>
<dbReference type="EMBL" id="JACJHX010000032">
    <property type="protein sequence ID" value="MBA9029302.1"/>
    <property type="molecule type" value="Genomic_DNA"/>
</dbReference>
<protein>
    <recommendedName>
        <fullName evidence="3">WD40 repeat domain-containing protein</fullName>
    </recommendedName>
</protein>
<proteinExistence type="predicted"/>
<evidence type="ECO:0008006" key="3">
    <source>
        <dbReference type="Google" id="ProtNLM"/>
    </source>
</evidence>
<comment type="caution">
    <text evidence="1">The sequence shown here is derived from an EMBL/GenBank/DDBJ whole genome shotgun (WGS) entry which is preliminary data.</text>
</comment>
<dbReference type="SUPFAM" id="SSF82171">
    <property type="entry name" value="DPP6 N-terminal domain-like"/>
    <property type="match status" value="1"/>
</dbReference>
<name>A0ABR6CWB6_9BACI</name>
<dbReference type="Proteomes" id="UP000626697">
    <property type="component" value="Unassembled WGS sequence"/>
</dbReference>
<evidence type="ECO:0000313" key="1">
    <source>
        <dbReference type="EMBL" id="MBA9029302.1"/>
    </source>
</evidence>